<feature type="transmembrane region" description="Helical" evidence="6">
    <location>
        <begin position="112"/>
        <end position="131"/>
    </location>
</feature>
<evidence type="ECO:0000313" key="9">
    <source>
        <dbReference type="RefSeq" id="XP_021809215.1"/>
    </source>
</evidence>
<dbReference type="RefSeq" id="XP_021809214.1">
    <property type="nucleotide sequence ID" value="XM_021953522.1"/>
</dbReference>
<feature type="transmembrane region" description="Helical" evidence="6">
    <location>
        <begin position="536"/>
        <end position="553"/>
    </location>
</feature>
<protein>
    <submittedName>
        <fullName evidence="8 9">Protein NRT1/ PTR FAMILY 2.7-like</fullName>
    </submittedName>
</protein>
<dbReference type="InterPro" id="IPR000109">
    <property type="entry name" value="POT_fam"/>
</dbReference>
<dbReference type="AlphaFoldDB" id="A0A6P5RWJ1"/>
<evidence type="ECO:0000313" key="8">
    <source>
        <dbReference type="RefSeq" id="XP_021809214.1"/>
    </source>
</evidence>
<evidence type="ECO:0000256" key="3">
    <source>
        <dbReference type="ARBA" id="ARBA00022692"/>
    </source>
</evidence>
<dbReference type="GeneID" id="110752793"/>
<evidence type="ECO:0000256" key="1">
    <source>
        <dbReference type="ARBA" id="ARBA00004141"/>
    </source>
</evidence>
<name>A0A6P5RWJ1_PRUAV</name>
<evidence type="ECO:0000256" key="6">
    <source>
        <dbReference type="SAM" id="Phobius"/>
    </source>
</evidence>
<dbReference type="InterPro" id="IPR036259">
    <property type="entry name" value="MFS_trans_sf"/>
</dbReference>
<feature type="transmembrane region" description="Helical" evidence="6">
    <location>
        <begin position="494"/>
        <end position="516"/>
    </location>
</feature>
<feature type="transmembrane region" description="Helical" evidence="6">
    <location>
        <begin position="196"/>
        <end position="218"/>
    </location>
</feature>
<evidence type="ECO:0000256" key="4">
    <source>
        <dbReference type="ARBA" id="ARBA00022989"/>
    </source>
</evidence>
<keyword evidence="4 6" id="KW-1133">Transmembrane helix</keyword>
<dbReference type="Proteomes" id="UP000515124">
    <property type="component" value="Unplaced"/>
</dbReference>
<comment type="subcellular location">
    <subcellularLocation>
        <location evidence="1">Membrane</location>
        <topology evidence="1">Multi-pass membrane protein</topology>
    </subcellularLocation>
</comment>
<keyword evidence="5 6" id="KW-0472">Membrane</keyword>
<evidence type="ECO:0000313" key="7">
    <source>
        <dbReference type="Proteomes" id="UP000515124"/>
    </source>
</evidence>
<dbReference type="PANTHER" id="PTHR11654">
    <property type="entry name" value="OLIGOPEPTIDE TRANSPORTER-RELATED"/>
    <property type="match status" value="1"/>
</dbReference>
<feature type="transmembrane region" description="Helical" evidence="6">
    <location>
        <begin position="159"/>
        <end position="184"/>
    </location>
</feature>
<feature type="transmembrane region" description="Helical" evidence="6">
    <location>
        <begin position="84"/>
        <end position="105"/>
    </location>
</feature>
<dbReference type="GO" id="GO:0016020">
    <property type="term" value="C:membrane"/>
    <property type="evidence" value="ECO:0007669"/>
    <property type="project" value="UniProtKB-SubCell"/>
</dbReference>
<dbReference type="GO" id="GO:0022857">
    <property type="term" value="F:transmembrane transporter activity"/>
    <property type="evidence" value="ECO:0007669"/>
    <property type="project" value="InterPro"/>
</dbReference>
<dbReference type="CDD" id="cd17416">
    <property type="entry name" value="MFS_NPF1_2"/>
    <property type="match status" value="1"/>
</dbReference>
<evidence type="ECO:0000256" key="2">
    <source>
        <dbReference type="ARBA" id="ARBA00005982"/>
    </source>
</evidence>
<accession>A0A6P5RWJ1</accession>
<keyword evidence="7" id="KW-1185">Reference proteome</keyword>
<comment type="similarity">
    <text evidence="2">Belongs to the major facilitator superfamily. Proton-dependent oligopeptide transporter (POT/PTR) (TC 2.A.17) family.</text>
</comment>
<keyword evidence="3 6" id="KW-0812">Transmembrane</keyword>
<dbReference type="Pfam" id="PF00854">
    <property type="entry name" value="PTR2"/>
    <property type="match status" value="1"/>
</dbReference>
<dbReference type="Gene3D" id="1.20.1250.20">
    <property type="entry name" value="MFS general substrate transporter like domains"/>
    <property type="match status" value="1"/>
</dbReference>
<evidence type="ECO:0000256" key="5">
    <source>
        <dbReference type="ARBA" id="ARBA00023136"/>
    </source>
</evidence>
<feature type="transmembrane region" description="Helical" evidence="6">
    <location>
        <begin position="422"/>
        <end position="441"/>
    </location>
</feature>
<proteinExistence type="inferred from homology"/>
<feature type="transmembrane region" description="Helical" evidence="6">
    <location>
        <begin position="384"/>
        <end position="402"/>
    </location>
</feature>
<sequence>MNMHFQLGQEAATELQQLGWNMDASLSVDRDAEMLDSGGNRGGWIIFLFIIGTFMCLTLAAGGWQSNLIVYLIQEYNVKSIDAAQVSNVVNGCTCLFPIIGAIIADSFSGCFPVILISSCISFLGLVLLVLTATLDSLRPTSCDDGLSLCETPSESQFAVLYAGIALASIGLGGTRFTIATMGANQFDKPEEQGNFFNWFFFAMYTASVISFTAIVYIEDNVSWGLGYGLCALVNLIGLLIFLSGSNFYRRDKPQGSPFVNMVRVLVASVRKRKVLLSSRSVDYHYHNDGEAKMVPETHKKSLSFLNGAALKTEGDLKPDGSIAKPWSLCTFQQVEDLKTVIRIFPLWSSSIFISTPIAIQGSLTTLQALTTDRRIVSHFKIPVGSLLVLVQISTCISLPIIDRFLYPVWQKLTNQSPTPLQRLGIGHVLNIISMVVSALVESRRLKTAHSSTLPMLVMWLFPQLALVGIGEAFHFPGQLQLCYQEFPASLRGTATAMVAMTIGIAFYMGTALIGLVRRVTGWLPDDINQGRLDNVYWMVVVIGVLNFGYYLLCAKLYKHQNVSKGVEGSSGSDG</sequence>
<dbReference type="SUPFAM" id="SSF103473">
    <property type="entry name" value="MFS general substrate transporter"/>
    <property type="match status" value="1"/>
</dbReference>
<organism evidence="7 9">
    <name type="scientific">Prunus avium</name>
    <name type="common">Cherry</name>
    <name type="synonym">Cerasus avium</name>
    <dbReference type="NCBI Taxonomy" id="42229"/>
    <lineage>
        <taxon>Eukaryota</taxon>
        <taxon>Viridiplantae</taxon>
        <taxon>Streptophyta</taxon>
        <taxon>Embryophyta</taxon>
        <taxon>Tracheophyta</taxon>
        <taxon>Spermatophyta</taxon>
        <taxon>Magnoliopsida</taxon>
        <taxon>eudicotyledons</taxon>
        <taxon>Gunneridae</taxon>
        <taxon>Pentapetalae</taxon>
        <taxon>rosids</taxon>
        <taxon>fabids</taxon>
        <taxon>Rosales</taxon>
        <taxon>Rosaceae</taxon>
        <taxon>Amygdaloideae</taxon>
        <taxon>Amygdaleae</taxon>
        <taxon>Prunus</taxon>
    </lineage>
</organism>
<feature type="transmembrane region" description="Helical" evidence="6">
    <location>
        <begin position="453"/>
        <end position="474"/>
    </location>
</feature>
<feature type="transmembrane region" description="Helical" evidence="6">
    <location>
        <begin position="44"/>
        <end position="64"/>
    </location>
</feature>
<dbReference type="RefSeq" id="XP_021809215.1">
    <property type="nucleotide sequence ID" value="XM_021953523.1"/>
</dbReference>
<gene>
    <name evidence="8 9" type="primary">LOC110752793</name>
</gene>
<feature type="transmembrane region" description="Helical" evidence="6">
    <location>
        <begin position="224"/>
        <end position="243"/>
    </location>
</feature>
<reference evidence="8 9" key="1">
    <citation type="submission" date="2025-04" db="UniProtKB">
        <authorList>
            <consortium name="RefSeq"/>
        </authorList>
    </citation>
    <scope>IDENTIFICATION</scope>
</reference>
<dbReference type="KEGG" id="pavi:110752793"/>